<feature type="domain" description="SLH" evidence="3">
    <location>
        <begin position="538"/>
        <end position="600"/>
    </location>
</feature>
<feature type="signal peptide" evidence="2">
    <location>
        <begin position="1"/>
        <end position="21"/>
    </location>
</feature>
<evidence type="ECO:0000259" key="3">
    <source>
        <dbReference type="PROSITE" id="PS51272"/>
    </source>
</evidence>
<feature type="domain" description="SLH" evidence="3">
    <location>
        <begin position="384"/>
        <end position="442"/>
    </location>
</feature>
<protein>
    <submittedName>
        <fullName evidence="4">S-layer homology domain-containing protein</fullName>
    </submittedName>
</protein>
<dbReference type="InterPro" id="IPR001119">
    <property type="entry name" value="SLH_dom"/>
</dbReference>
<evidence type="ECO:0000256" key="1">
    <source>
        <dbReference type="SAM" id="MobiDB-lite"/>
    </source>
</evidence>
<reference evidence="4" key="1">
    <citation type="submission" date="2020-09" db="EMBL/GenBank/DDBJ databases">
        <title>A novel bacterium of genus Paenibacillus, isolated from South China Sea.</title>
        <authorList>
            <person name="Huang H."/>
            <person name="Mo K."/>
            <person name="Hu Y."/>
        </authorList>
    </citation>
    <scope>NUCLEOTIDE SEQUENCE</scope>
    <source>
        <strain evidence="4">IB182496</strain>
    </source>
</reference>
<name>A0A927BXT1_9BACL</name>
<evidence type="ECO:0000313" key="4">
    <source>
        <dbReference type="EMBL" id="MBD2847444.1"/>
    </source>
</evidence>
<feature type="compositionally biased region" description="Acidic residues" evidence="1">
    <location>
        <begin position="120"/>
        <end position="151"/>
    </location>
</feature>
<dbReference type="EMBL" id="JACXIZ010000038">
    <property type="protein sequence ID" value="MBD2847444.1"/>
    <property type="molecule type" value="Genomic_DNA"/>
</dbReference>
<evidence type="ECO:0000313" key="5">
    <source>
        <dbReference type="Proteomes" id="UP000621560"/>
    </source>
</evidence>
<dbReference type="Pfam" id="PF00395">
    <property type="entry name" value="SLH"/>
    <property type="match status" value="3"/>
</dbReference>
<feature type="chain" id="PRO_5038757608" evidence="2">
    <location>
        <begin position="22"/>
        <end position="600"/>
    </location>
</feature>
<dbReference type="Proteomes" id="UP000621560">
    <property type="component" value="Unassembled WGS sequence"/>
</dbReference>
<sequence>MKKWMAGMTAAVVLAAAPAAGAVWSGPAGTLSAAAMHTLALDRSAVEHGDEVTATGQFAAGEWVSLRVIDSAGAVVVFDGVRADADGMYSFAFVVPETAADGELTVYTGSGEQSESAALELEEDAGSGGGDDDEDDEGNGGSGNDDEDDEGSGGSGGYVPPATGGSTIGAGAIRVRPIVSADADGRQQATARITTAQIRQALREHQGTLKITVDAGDAEAVTVDLEPAALRELLAAEGVERLEIVTALGSYRLPLELAGQLESEQDAALVMTIGLTDEETAKDAQAAAAAQELELIGQPVEFEVYGEAGDERIMLDYGNTYVERALPTTGIDGAASSVMTGELTGVLYDPATGELRFVPSLFEAEEGMALLKRNGNSVYAVIGHAESFADLAPGYWAKADVELLASKLVVNGVAEHRFAPGADVTRAEFAALAVRALALAEEGPAAFDDVAADRWYSDVVSAAAEAGLVEGYGDGLFGPERPVTRQELAVMMDRALDYAGAGADEAEIHAHAAEDATDNITDKATEATAAASLAAHSLGGFADAGTIPGWAQEAVADMAARGIIEGRPDGRFDGAAQATRAEAAVMLKRLLEEAGFIDPS</sequence>
<dbReference type="PROSITE" id="PS51272">
    <property type="entry name" value="SLH"/>
    <property type="match status" value="3"/>
</dbReference>
<dbReference type="PANTHER" id="PTHR43308">
    <property type="entry name" value="OUTER MEMBRANE PROTEIN ALPHA-RELATED"/>
    <property type="match status" value="1"/>
</dbReference>
<evidence type="ECO:0000256" key="2">
    <source>
        <dbReference type="SAM" id="SignalP"/>
    </source>
</evidence>
<dbReference type="InterPro" id="IPR051465">
    <property type="entry name" value="Cell_Envelope_Struct_Comp"/>
</dbReference>
<accession>A0A927BXT1</accession>
<keyword evidence="2" id="KW-0732">Signal</keyword>
<feature type="domain" description="SLH" evidence="3">
    <location>
        <begin position="443"/>
        <end position="506"/>
    </location>
</feature>
<feature type="region of interest" description="Disordered" evidence="1">
    <location>
        <begin position="112"/>
        <end position="166"/>
    </location>
</feature>
<keyword evidence="5" id="KW-1185">Reference proteome</keyword>
<gene>
    <name evidence="4" type="ORF">IDH44_19755</name>
</gene>
<dbReference type="RefSeq" id="WP_190920552.1">
    <property type="nucleotide sequence ID" value="NZ_JACXIZ010000038.1"/>
</dbReference>
<dbReference type="AlphaFoldDB" id="A0A927BXT1"/>
<organism evidence="4 5">
    <name type="scientific">Paenibacillus sabuli</name>
    <dbReference type="NCBI Taxonomy" id="2772509"/>
    <lineage>
        <taxon>Bacteria</taxon>
        <taxon>Bacillati</taxon>
        <taxon>Bacillota</taxon>
        <taxon>Bacilli</taxon>
        <taxon>Bacillales</taxon>
        <taxon>Paenibacillaceae</taxon>
        <taxon>Paenibacillus</taxon>
    </lineage>
</organism>
<comment type="caution">
    <text evidence="4">The sequence shown here is derived from an EMBL/GenBank/DDBJ whole genome shotgun (WGS) entry which is preliminary data.</text>
</comment>
<proteinExistence type="predicted"/>